<dbReference type="OrthoDB" id="591587at2759"/>
<dbReference type="Pfam" id="PF03140">
    <property type="entry name" value="DUF247"/>
    <property type="match status" value="1"/>
</dbReference>
<evidence type="ECO:0000313" key="3">
    <source>
        <dbReference type="Proteomes" id="UP000036987"/>
    </source>
</evidence>
<reference evidence="3" key="1">
    <citation type="journal article" date="2016" name="Nature">
        <title>The genome of the seagrass Zostera marina reveals angiosperm adaptation to the sea.</title>
        <authorList>
            <person name="Olsen J.L."/>
            <person name="Rouze P."/>
            <person name="Verhelst B."/>
            <person name="Lin Y.-C."/>
            <person name="Bayer T."/>
            <person name="Collen J."/>
            <person name="Dattolo E."/>
            <person name="De Paoli E."/>
            <person name="Dittami S."/>
            <person name="Maumus F."/>
            <person name="Michel G."/>
            <person name="Kersting A."/>
            <person name="Lauritano C."/>
            <person name="Lohaus R."/>
            <person name="Toepel M."/>
            <person name="Tonon T."/>
            <person name="Vanneste K."/>
            <person name="Amirebrahimi M."/>
            <person name="Brakel J."/>
            <person name="Bostroem C."/>
            <person name="Chovatia M."/>
            <person name="Grimwood J."/>
            <person name="Jenkins J.W."/>
            <person name="Jueterbock A."/>
            <person name="Mraz A."/>
            <person name="Stam W.T."/>
            <person name="Tice H."/>
            <person name="Bornberg-Bauer E."/>
            <person name="Green P.J."/>
            <person name="Pearson G.A."/>
            <person name="Procaccini G."/>
            <person name="Duarte C.M."/>
            <person name="Schmutz J."/>
            <person name="Reusch T.B.H."/>
            <person name="Van de Peer Y."/>
        </authorList>
    </citation>
    <scope>NUCLEOTIDE SEQUENCE [LARGE SCALE GENOMIC DNA]</scope>
    <source>
        <strain evidence="3">cv. Finnish</strain>
    </source>
</reference>
<keyword evidence="1" id="KW-0472">Membrane</keyword>
<dbReference type="Proteomes" id="UP000036987">
    <property type="component" value="Unassembled WGS sequence"/>
</dbReference>
<dbReference type="PANTHER" id="PTHR31170">
    <property type="entry name" value="BNAC04G53230D PROTEIN"/>
    <property type="match status" value="1"/>
</dbReference>
<keyword evidence="1" id="KW-1133">Transmembrane helix</keyword>
<dbReference type="EMBL" id="LFYR01000932">
    <property type="protein sequence ID" value="KMZ67095.1"/>
    <property type="molecule type" value="Genomic_DNA"/>
</dbReference>
<name>A0A0K9PFU7_ZOSMR</name>
<dbReference type="PANTHER" id="PTHR31170:SF25">
    <property type="entry name" value="BNAA09G04570D PROTEIN"/>
    <property type="match status" value="1"/>
</dbReference>
<evidence type="ECO:0000256" key="1">
    <source>
        <dbReference type="SAM" id="Phobius"/>
    </source>
</evidence>
<dbReference type="AlphaFoldDB" id="A0A0K9PFU7"/>
<organism evidence="2 3">
    <name type="scientific">Zostera marina</name>
    <name type="common">Eelgrass</name>
    <dbReference type="NCBI Taxonomy" id="29655"/>
    <lineage>
        <taxon>Eukaryota</taxon>
        <taxon>Viridiplantae</taxon>
        <taxon>Streptophyta</taxon>
        <taxon>Embryophyta</taxon>
        <taxon>Tracheophyta</taxon>
        <taxon>Spermatophyta</taxon>
        <taxon>Magnoliopsida</taxon>
        <taxon>Liliopsida</taxon>
        <taxon>Zosteraceae</taxon>
        <taxon>Zostera</taxon>
    </lineage>
</organism>
<accession>A0A0K9PFU7</accession>
<dbReference type="OMA" id="EARICYS"/>
<keyword evidence="3" id="KW-1185">Reference proteome</keyword>
<gene>
    <name evidence="2" type="ORF">ZOSMA_27G01500</name>
</gene>
<dbReference type="InterPro" id="IPR004158">
    <property type="entry name" value="DUF247_pln"/>
</dbReference>
<feature type="transmembrane region" description="Helical" evidence="1">
    <location>
        <begin position="390"/>
        <end position="411"/>
    </location>
</feature>
<keyword evidence="1" id="KW-0812">Transmembrane</keyword>
<evidence type="ECO:0000313" key="2">
    <source>
        <dbReference type="EMBL" id="KMZ67095.1"/>
    </source>
</evidence>
<proteinExistence type="predicted"/>
<comment type="caution">
    <text evidence="2">The sequence shown here is derived from an EMBL/GenBank/DDBJ whole genome shotgun (WGS) entry which is preliminary data.</text>
</comment>
<sequence>MLCKIPNTIRANHEKEYEPEIIAIGPYHRNGGHLGQINPRLKHMEDLKLKFLNDLCKAAANNNEDITKEDVLKNITTAVQEKAIDARKKYSESSFNMCTEDFEKMLILDGSFIVELFIKRKEIFLNEIPIKFLHNALNSLNRDLVLFENQIPFFILETIYCCCYQTSNDKNIIKLALDFLHLHEISWEMLSEEYFRKNNIDTVRHLLDLFHVCFVILAKPIGKGKNSTHQRYRTSMITSTASELKEHGIQFRKKGVNSSISYDISFKNGIIEIPHVNIADRTSSVYRNLLALEQSCRCHGNKFTSYVVFMDDLIDTADDVTLLTKNKILDNNIGSVEEVAKLVNEICIGLSHNKNHHYLVEVYNEINSYCGRPINKWWAKLMHNYFDSPWTIISLFGVCVLLTFTIIQTVYSIKSFNNEN</sequence>
<protein>
    <submittedName>
        <fullName evidence="2">Uncharacterized protein</fullName>
    </submittedName>
</protein>